<dbReference type="Proteomes" id="UP001279734">
    <property type="component" value="Unassembled WGS sequence"/>
</dbReference>
<dbReference type="AlphaFoldDB" id="A0AAD3SFK2"/>
<keyword evidence="2" id="KW-1185">Reference proteome</keyword>
<gene>
    <name evidence="1" type="ORF">Nepgr_011672</name>
</gene>
<accession>A0AAD3SFK2</accession>
<evidence type="ECO:0000313" key="1">
    <source>
        <dbReference type="EMBL" id="GMH09831.1"/>
    </source>
</evidence>
<reference evidence="1" key="1">
    <citation type="submission" date="2023-05" db="EMBL/GenBank/DDBJ databases">
        <title>Nepenthes gracilis genome sequencing.</title>
        <authorList>
            <person name="Fukushima K."/>
        </authorList>
    </citation>
    <scope>NUCLEOTIDE SEQUENCE</scope>
    <source>
        <strain evidence="1">SING2019-196</strain>
    </source>
</reference>
<proteinExistence type="predicted"/>
<name>A0AAD3SFK2_NEPGR</name>
<evidence type="ECO:0000313" key="2">
    <source>
        <dbReference type="Proteomes" id="UP001279734"/>
    </source>
</evidence>
<sequence>MVVRLVSIGGVQRKNCGRNWGASSSPSILSTRTTTAIQCHPPFTSFFAFVVVAAAATLLNDLSYEHYGTLPPPNSALALALSLTSISPALPTLAACVTAEGAWLLVIEYRPNDEEEWSRQTEQRRTADDACRLREAGF</sequence>
<dbReference type="EMBL" id="BSYO01000009">
    <property type="protein sequence ID" value="GMH09831.1"/>
    <property type="molecule type" value="Genomic_DNA"/>
</dbReference>
<protein>
    <submittedName>
        <fullName evidence="1">Uncharacterized protein</fullName>
    </submittedName>
</protein>
<organism evidence="1 2">
    <name type="scientific">Nepenthes gracilis</name>
    <name type="common">Slender pitcher plant</name>
    <dbReference type="NCBI Taxonomy" id="150966"/>
    <lineage>
        <taxon>Eukaryota</taxon>
        <taxon>Viridiplantae</taxon>
        <taxon>Streptophyta</taxon>
        <taxon>Embryophyta</taxon>
        <taxon>Tracheophyta</taxon>
        <taxon>Spermatophyta</taxon>
        <taxon>Magnoliopsida</taxon>
        <taxon>eudicotyledons</taxon>
        <taxon>Gunneridae</taxon>
        <taxon>Pentapetalae</taxon>
        <taxon>Caryophyllales</taxon>
        <taxon>Nepenthaceae</taxon>
        <taxon>Nepenthes</taxon>
    </lineage>
</organism>
<comment type="caution">
    <text evidence="1">The sequence shown here is derived from an EMBL/GenBank/DDBJ whole genome shotgun (WGS) entry which is preliminary data.</text>
</comment>